<name>A0AAN7PHB8_9COLE</name>
<protein>
    <recommendedName>
        <fullName evidence="3">Condensin complex subunit 1 C-terminal domain-containing protein</fullName>
    </recommendedName>
</protein>
<dbReference type="Proteomes" id="UP001353858">
    <property type="component" value="Unassembled WGS sequence"/>
</dbReference>
<reference evidence="2" key="1">
    <citation type="submission" date="2023-01" db="EMBL/GenBank/DDBJ databases">
        <title>Key to firefly adult light organ development and bioluminescence: homeobox transcription factors regulate luciferase expression and transportation to peroxisome.</title>
        <authorList>
            <person name="Fu X."/>
        </authorList>
    </citation>
    <scope>NUCLEOTIDE SEQUENCE [LARGE SCALE GENOMIC DNA]</scope>
</reference>
<dbReference type="AlphaFoldDB" id="A0AAN7PHB8"/>
<organism evidence="1 2">
    <name type="scientific">Aquatica leii</name>
    <dbReference type="NCBI Taxonomy" id="1421715"/>
    <lineage>
        <taxon>Eukaryota</taxon>
        <taxon>Metazoa</taxon>
        <taxon>Ecdysozoa</taxon>
        <taxon>Arthropoda</taxon>
        <taxon>Hexapoda</taxon>
        <taxon>Insecta</taxon>
        <taxon>Pterygota</taxon>
        <taxon>Neoptera</taxon>
        <taxon>Endopterygota</taxon>
        <taxon>Coleoptera</taxon>
        <taxon>Polyphaga</taxon>
        <taxon>Elateriformia</taxon>
        <taxon>Elateroidea</taxon>
        <taxon>Lampyridae</taxon>
        <taxon>Luciolinae</taxon>
        <taxon>Aquatica</taxon>
    </lineage>
</organism>
<proteinExistence type="predicted"/>
<gene>
    <name evidence="1" type="ORF">RN001_002765</name>
</gene>
<dbReference type="EMBL" id="JARPUR010000001">
    <property type="protein sequence ID" value="KAK4886494.1"/>
    <property type="molecule type" value="Genomic_DNA"/>
</dbReference>
<keyword evidence="2" id="KW-1185">Reference proteome</keyword>
<dbReference type="InterPro" id="IPR016024">
    <property type="entry name" value="ARM-type_fold"/>
</dbReference>
<evidence type="ECO:0008006" key="3">
    <source>
        <dbReference type="Google" id="ProtNLM"/>
    </source>
</evidence>
<evidence type="ECO:0000313" key="1">
    <source>
        <dbReference type="EMBL" id="KAK4886494.1"/>
    </source>
</evidence>
<evidence type="ECO:0000313" key="2">
    <source>
        <dbReference type="Proteomes" id="UP001353858"/>
    </source>
</evidence>
<comment type="caution">
    <text evidence="1">The sequence shown here is derived from an EMBL/GenBank/DDBJ whole genome shotgun (WGS) entry which is preliminary data.</text>
</comment>
<accession>A0AAN7PHB8</accession>
<sequence length="1145" mass="133991">MNFVELINDLYSNLTSSHYLDSLWSKIREESTSIAATLEDYEIYRNHLPLDLKKYLKQCNTKLRDMKDVSDNEAWQILNERYISTFVYFILEEEDTSMDNALYAANIFILLNTMTIPEKQMFYKVTYLKILEILNDFNNSGEIGSNIIMFLMDDFKTMLSKINLPHETITSTVAVLHTFTYSCNEEFQQINTEISFESLGYIAFVSLKILAEKLIHQKKYLYPIILCLMSSLKSAPIGNLHANAKKNHQKNAILFIKSNCSIFHSRNSCLITDALKTVCLSSEYDDNQGIAELIQQLPSEINQDFFHFFVEMMVCSRDDFKRNCLDLVVPLLRHSPEYETISKRITKAEIILTNVVMLFADKSEDIKTRALKIVAEYSEDTLGRRVLRKMMGPDNFADINKDSVQDILYRAIDPNWGKKKLNTSYIQFICNLFIIRKDLLTIKALNRLRNICLKGSPFDLKPCIINLKRLLEYHSSEHDVTMYVLSIFTKQMFHSMSTSAIFAKELGDLIFSNITVNEGENFIWNIINHLISHNFMVYSIFEKFHSLQLLQERNIRLLMEYKIQESACRTPALKLLCIMLNFVQYTKSHLLEEILEDWIIGNRINLSPTDLSLVIYALTKVMEKKNRSDCNHLELQNYRQMQHLVCRTFFEQAFPAVSVNYVIVLLSTYAGLIEEDVYWDSSACVSFEEELRTKLNEVCNTVLENHIYLLRDVVYVGELMVMKKTLLNPATFNLLKRIATASEHTTNFSDYLKNHEEVWSLCLMLYIKACFINRDLVENCVENLLFILSNKSLTEYSKLQILYALYDICSMHFEYYDPLVPFLFHVLNDENDYIKFISAKIIMKLVQEEHLRLIEGQYYVFMSLLADKNDILSQNVELFVRECFVKKFPQTIAGSFIPSVVHYNFCYTYPGISLLEADRELLKLMKNSMTNRRNIYYCLFQYLPSNIQFNVLHQMSGEILSKFSNKKFNHVPEVLDIIEDILSIILLIVPKEKIPHVIVNTHYFDEEVKHIQGLFTYVENTGKNNENKVEKTSLRSLCFNLLRILYSDFKDSRVCHNVLFTILLLRKSFEPVIKQLVHEDNNLKDLFSSLKKYYQKIKHQFQEIVVTITPQFSSSLTDDSAEFYWRELTDFTFINPCKIIDITHC</sequence>
<dbReference type="SUPFAM" id="SSF48371">
    <property type="entry name" value="ARM repeat"/>
    <property type="match status" value="1"/>
</dbReference>